<keyword evidence="5 6" id="KW-0472">Membrane</keyword>
<sequence length="229" mass="24518">MRGKLIGALVLGIGGVAILLALANWQIQRLEWKTGVLARIEARIAADPVALPEAPDPEQDRYLAVALTGQFTGAPLRVQSAREGLGAGYLIEQAFETSDGRRVIVERGFVPQADPIPQAPEGVVTVTGNLVWPDEVDGFTPAPDLDSGLFYGRDLAELARALDSEPLLLVRREGPAGGGALVAAPVGTAGIPNDHLEYAITWLSLAAVWLVMSLYLIYRMRKQSRGETT</sequence>
<name>A0A1X6YZU5_9RHOB</name>
<evidence type="ECO:0000256" key="4">
    <source>
        <dbReference type="ARBA" id="ARBA00022989"/>
    </source>
</evidence>
<proteinExistence type="inferred from homology"/>
<reference evidence="7 8" key="1">
    <citation type="submission" date="2017-03" db="EMBL/GenBank/DDBJ databases">
        <authorList>
            <person name="Afonso C.L."/>
            <person name="Miller P.J."/>
            <person name="Scott M.A."/>
            <person name="Spackman E."/>
            <person name="Goraichik I."/>
            <person name="Dimitrov K.M."/>
            <person name="Suarez D.L."/>
            <person name="Swayne D.E."/>
        </authorList>
    </citation>
    <scope>NUCLEOTIDE SEQUENCE [LARGE SCALE GENOMIC DNA]</scope>
    <source>
        <strain evidence="7 8">CECT 7751</strain>
    </source>
</reference>
<keyword evidence="8" id="KW-1185">Reference proteome</keyword>
<evidence type="ECO:0000313" key="7">
    <source>
        <dbReference type="EMBL" id="SLN36677.1"/>
    </source>
</evidence>
<comment type="similarity">
    <text evidence="2 6">Belongs to the SURF1 family.</text>
</comment>
<comment type="subcellular location">
    <subcellularLocation>
        <location evidence="6">Cell membrane</location>
        <topology evidence="6">Multi-pass membrane protein</topology>
    </subcellularLocation>
    <subcellularLocation>
        <location evidence="1">Membrane</location>
    </subcellularLocation>
</comment>
<dbReference type="InterPro" id="IPR045214">
    <property type="entry name" value="Surf1/Surf4"/>
</dbReference>
<protein>
    <recommendedName>
        <fullName evidence="6">SURF1-like protein</fullName>
    </recommendedName>
</protein>
<comment type="caution">
    <text evidence="6">Lacks conserved residue(s) required for the propagation of feature annotation.</text>
</comment>
<accession>A0A1X6YZU5</accession>
<evidence type="ECO:0000256" key="6">
    <source>
        <dbReference type="RuleBase" id="RU363076"/>
    </source>
</evidence>
<dbReference type="RefSeq" id="WP_085887925.1">
    <property type="nucleotide sequence ID" value="NZ_FWFN01000003.1"/>
</dbReference>
<gene>
    <name evidence="7" type="ORF">PSM7751_01588</name>
</gene>
<evidence type="ECO:0000256" key="3">
    <source>
        <dbReference type="ARBA" id="ARBA00022692"/>
    </source>
</evidence>
<evidence type="ECO:0000256" key="5">
    <source>
        <dbReference type="ARBA" id="ARBA00023136"/>
    </source>
</evidence>
<dbReference type="AlphaFoldDB" id="A0A1X6YZU5"/>
<dbReference type="PROSITE" id="PS50895">
    <property type="entry name" value="SURF1"/>
    <property type="match status" value="1"/>
</dbReference>
<keyword evidence="6" id="KW-1003">Cell membrane</keyword>
<evidence type="ECO:0000256" key="2">
    <source>
        <dbReference type="ARBA" id="ARBA00007165"/>
    </source>
</evidence>
<keyword evidence="4 6" id="KW-1133">Transmembrane helix</keyword>
<dbReference type="GO" id="GO:0005886">
    <property type="term" value="C:plasma membrane"/>
    <property type="evidence" value="ECO:0007669"/>
    <property type="project" value="UniProtKB-SubCell"/>
</dbReference>
<dbReference type="InterPro" id="IPR002994">
    <property type="entry name" value="Surf1/Shy1"/>
</dbReference>
<evidence type="ECO:0000313" key="8">
    <source>
        <dbReference type="Proteomes" id="UP000193963"/>
    </source>
</evidence>
<organism evidence="7 8">
    <name type="scientific">Pseudooceanicola marinus</name>
    <dbReference type="NCBI Taxonomy" id="396013"/>
    <lineage>
        <taxon>Bacteria</taxon>
        <taxon>Pseudomonadati</taxon>
        <taxon>Pseudomonadota</taxon>
        <taxon>Alphaproteobacteria</taxon>
        <taxon>Rhodobacterales</taxon>
        <taxon>Paracoccaceae</taxon>
        <taxon>Pseudooceanicola</taxon>
    </lineage>
</organism>
<dbReference type="Pfam" id="PF02104">
    <property type="entry name" value="SURF1"/>
    <property type="match status" value="1"/>
</dbReference>
<dbReference type="PANTHER" id="PTHR23427">
    <property type="entry name" value="SURFEIT LOCUS PROTEIN"/>
    <property type="match status" value="1"/>
</dbReference>
<dbReference type="OrthoDB" id="6079986at2"/>
<evidence type="ECO:0000256" key="1">
    <source>
        <dbReference type="ARBA" id="ARBA00004370"/>
    </source>
</evidence>
<keyword evidence="3 6" id="KW-0812">Transmembrane</keyword>
<dbReference type="Proteomes" id="UP000193963">
    <property type="component" value="Unassembled WGS sequence"/>
</dbReference>
<dbReference type="EMBL" id="FWFN01000003">
    <property type="protein sequence ID" value="SLN36677.1"/>
    <property type="molecule type" value="Genomic_DNA"/>
</dbReference>
<feature type="transmembrane region" description="Helical" evidence="6">
    <location>
        <begin position="199"/>
        <end position="218"/>
    </location>
</feature>
<dbReference type="PANTHER" id="PTHR23427:SF2">
    <property type="entry name" value="SURFEIT LOCUS PROTEIN 1"/>
    <property type="match status" value="1"/>
</dbReference>
<dbReference type="CDD" id="cd06662">
    <property type="entry name" value="SURF1"/>
    <property type="match status" value="1"/>
</dbReference>